<dbReference type="EMBL" id="JAINDJ010000003">
    <property type="protein sequence ID" value="KAG9454562.1"/>
    <property type="molecule type" value="Genomic_DNA"/>
</dbReference>
<dbReference type="Proteomes" id="UP000825729">
    <property type="component" value="Unassembled WGS sequence"/>
</dbReference>
<comment type="caution">
    <text evidence="2">The sequence shown here is derived from an EMBL/GenBank/DDBJ whole genome shotgun (WGS) entry which is preliminary data.</text>
</comment>
<reference evidence="2 3" key="1">
    <citation type="submission" date="2021-07" db="EMBL/GenBank/DDBJ databases">
        <title>The Aristolochia fimbriata genome: insights into angiosperm evolution, floral development and chemical biosynthesis.</title>
        <authorList>
            <person name="Jiao Y."/>
        </authorList>
    </citation>
    <scope>NUCLEOTIDE SEQUENCE [LARGE SCALE GENOMIC DNA]</scope>
    <source>
        <strain evidence="2">IBCAS-2021</strain>
        <tissue evidence="2">Leaf</tissue>
    </source>
</reference>
<proteinExistence type="predicted"/>
<evidence type="ECO:0000313" key="2">
    <source>
        <dbReference type="EMBL" id="KAG9454562.1"/>
    </source>
</evidence>
<dbReference type="AlphaFoldDB" id="A0AAV7F443"/>
<keyword evidence="3" id="KW-1185">Reference proteome</keyword>
<accession>A0AAV7F443</accession>
<name>A0AAV7F443_ARIFI</name>
<protein>
    <submittedName>
        <fullName evidence="2">Uncharacterized protein</fullName>
    </submittedName>
</protein>
<evidence type="ECO:0000256" key="1">
    <source>
        <dbReference type="SAM" id="MobiDB-lite"/>
    </source>
</evidence>
<sequence length="108" mass="12839">MAANSAKSEEIRDDPPFWYRSGKISYDHEPGIWRKEILLEIVEEAWYRINQVSTFSCLIRFLGSWTSLGNKQHLEEKRSVHEVRRPEEKGQEKVGRWPREGQEKHWSG</sequence>
<organism evidence="2 3">
    <name type="scientific">Aristolochia fimbriata</name>
    <name type="common">White veined hardy Dutchman's pipe vine</name>
    <dbReference type="NCBI Taxonomy" id="158543"/>
    <lineage>
        <taxon>Eukaryota</taxon>
        <taxon>Viridiplantae</taxon>
        <taxon>Streptophyta</taxon>
        <taxon>Embryophyta</taxon>
        <taxon>Tracheophyta</taxon>
        <taxon>Spermatophyta</taxon>
        <taxon>Magnoliopsida</taxon>
        <taxon>Magnoliidae</taxon>
        <taxon>Piperales</taxon>
        <taxon>Aristolochiaceae</taxon>
        <taxon>Aristolochia</taxon>
    </lineage>
</organism>
<evidence type="ECO:0000313" key="3">
    <source>
        <dbReference type="Proteomes" id="UP000825729"/>
    </source>
</evidence>
<gene>
    <name evidence="2" type="ORF">H6P81_007466</name>
</gene>
<feature type="region of interest" description="Disordered" evidence="1">
    <location>
        <begin position="76"/>
        <end position="108"/>
    </location>
</feature>